<keyword evidence="3 6" id="KW-0489">Methyltransferase</keyword>
<dbReference type="GO" id="GO:0005802">
    <property type="term" value="C:trans-Golgi network"/>
    <property type="evidence" value="ECO:0007669"/>
    <property type="project" value="TreeGrafter"/>
</dbReference>
<dbReference type="SUPFAM" id="SSF53335">
    <property type="entry name" value="S-adenosyl-L-methionine-dependent methyltransferases"/>
    <property type="match status" value="1"/>
</dbReference>
<keyword evidence="4 6" id="KW-0812">Transmembrane</keyword>
<evidence type="ECO:0000256" key="3">
    <source>
        <dbReference type="ARBA" id="ARBA00022603"/>
    </source>
</evidence>
<dbReference type="InterPro" id="IPR029063">
    <property type="entry name" value="SAM-dependent_MTases_sf"/>
</dbReference>
<comment type="subcellular location">
    <subcellularLocation>
        <location evidence="5">Endomembrane system</location>
        <topology evidence="5">Single-pass membrane protein</topology>
    </subcellularLocation>
    <subcellularLocation>
        <location evidence="1 6">Membrane</location>
        <topology evidence="1 6">Single-pass type II membrane protein</topology>
    </subcellularLocation>
</comment>
<dbReference type="GO" id="GO:0032259">
    <property type="term" value="P:methylation"/>
    <property type="evidence" value="ECO:0007669"/>
    <property type="project" value="UniProtKB-KW"/>
</dbReference>
<evidence type="ECO:0000256" key="1">
    <source>
        <dbReference type="ARBA" id="ARBA00004606"/>
    </source>
</evidence>
<evidence type="ECO:0000256" key="2">
    <source>
        <dbReference type="ARBA" id="ARBA00008361"/>
    </source>
</evidence>
<reference evidence="7" key="1">
    <citation type="submission" date="2007-06" db="EMBL/GenBank/DDBJ databases">
        <title>Full length cDNA sequences from Sitka Spruce (Picea sitchensis).</title>
        <authorList>
            <person name="Ralph S.G."/>
            <person name="Chun H.E."/>
            <person name="Liao N."/>
            <person name="Ali J."/>
            <person name="Reid K."/>
            <person name="Kolosova N."/>
            <person name="Cooper N."/>
            <person name="Cullis C."/>
            <person name="Jancsik S."/>
            <person name="Moore R."/>
            <person name="Mayo M."/>
            <person name="Wagner S."/>
            <person name="Holt R.A."/>
            <person name="Jones S.J.M."/>
            <person name="Marra M.A."/>
            <person name="Ritland C.E."/>
            <person name="Ritland K."/>
            <person name="Bohlmann J."/>
        </authorList>
    </citation>
    <scope>NUCLEOTIDE SEQUENCE</scope>
    <source>
        <tissue evidence="7">Green portion of the leader tissue</tissue>
    </source>
</reference>
<dbReference type="Pfam" id="PF03141">
    <property type="entry name" value="Methyltransf_29"/>
    <property type="match status" value="1"/>
</dbReference>
<name>B8LME5_PICSI</name>
<dbReference type="PANTHER" id="PTHR10108:SF1144">
    <property type="entry name" value="METHYLTRANSFERASE PMT10-RELATED"/>
    <property type="match status" value="1"/>
</dbReference>
<protein>
    <recommendedName>
        <fullName evidence="6">Methyltransferase</fullName>
        <ecNumber evidence="6">2.1.1.-</ecNumber>
    </recommendedName>
</protein>
<evidence type="ECO:0000256" key="5">
    <source>
        <dbReference type="ARBA" id="ARBA00037847"/>
    </source>
</evidence>
<keyword evidence="6" id="KW-0325">Glycoprotein</keyword>
<sequence>MDAYISKEEVFTAEAGYWKMFVKSNLHRLGWKLHNVRNVMDMKAKFGGFAAALIAEDADCWVMNVVPVSGPNTLPVIYDRGLIGVAHDWCEPFDTHPRTYDLLHASGLFSIEKRRCEIAYIILEMDRILRPGGHAYIQDSLSILVEIEAIAKSVGWRTIMFDTEEGTYGSRKVLYCQKQVLHDRVIGL</sequence>
<keyword evidence="4 6" id="KW-0735">Signal-anchor</keyword>
<dbReference type="GO" id="GO:0016020">
    <property type="term" value="C:membrane"/>
    <property type="evidence" value="ECO:0007669"/>
    <property type="project" value="UniProtKB-SubCell"/>
</dbReference>
<dbReference type="PANTHER" id="PTHR10108">
    <property type="entry name" value="SAM-DEPENDENT METHYLTRANSFERASE"/>
    <property type="match status" value="1"/>
</dbReference>
<evidence type="ECO:0000313" key="7">
    <source>
        <dbReference type="EMBL" id="ABR16825.1"/>
    </source>
</evidence>
<evidence type="ECO:0000256" key="6">
    <source>
        <dbReference type="RuleBase" id="RU366043"/>
    </source>
</evidence>
<dbReference type="InterPro" id="IPR004159">
    <property type="entry name" value="Put_SAM_MeTrfase"/>
</dbReference>
<comment type="similarity">
    <text evidence="2 6">Belongs to the methyltransferase superfamily.</text>
</comment>
<organism evidence="7">
    <name type="scientific">Picea sitchensis</name>
    <name type="common">Sitka spruce</name>
    <name type="synonym">Pinus sitchensis</name>
    <dbReference type="NCBI Taxonomy" id="3332"/>
    <lineage>
        <taxon>Eukaryota</taxon>
        <taxon>Viridiplantae</taxon>
        <taxon>Streptophyta</taxon>
        <taxon>Embryophyta</taxon>
        <taxon>Tracheophyta</taxon>
        <taxon>Spermatophyta</taxon>
        <taxon>Pinopsida</taxon>
        <taxon>Pinidae</taxon>
        <taxon>Conifers I</taxon>
        <taxon>Pinales</taxon>
        <taxon>Pinaceae</taxon>
        <taxon>Picea</taxon>
    </lineage>
</organism>
<proteinExistence type="evidence at transcript level"/>
<dbReference type="EMBL" id="EF676962">
    <property type="protein sequence ID" value="ABR16825.1"/>
    <property type="molecule type" value="mRNA"/>
</dbReference>
<dbReference type="AlphaFoldDB" id="B8LME5"/>
<accession>B8LME5</accession>
<dbReference type="GO" id="GO:0008168">
    <property type="term" value="F:methyltransferase activity"/>
    <property type="evidence" value="ECO:0007669"/>
    <property type="project" value="UniProtKB-UniRule"/>
</dbReference>
<keyword evidence="6" id="KW-0808">Transferase</keyword>
<dbReference type="EC" id="2.1.1.-" evidence="6"/>
<dbReference type="GO" id="GO:0005768">
    <property type="term" value="C:endosome"/>
    <property type="evidence" value="ECO:0007669"/>
    <property type="project" value="TreeGrafter"/>
</dbReference>
<evidence type="ECO:0000256" key="4">
    <source>
        <dbReference type="ARBA" id="ARBA00022968"/>
    </source>
</evidence>